<evidence type="ECO:0000256" key="1">
    <source>
        <dbReference type="SAM" id="SignalP"/>
    </source>
</evidence>
<dbReference type="AlphaFoldDB" id="A0AAV2FU32"/>
<evidence type="ECO:0008006" key="4">
    <source>
        <dbReference type="Google" id="ProtNLM"/>
    </source>
</evidence>
<accession>A0AAV2FU32</accession>
<keyword evidence="3" id="KW-1185">Reference proteome</keyword>
<protein>
    <recommendedName>
        <fullName evidence="4">Gnk2-homologous domain-containing protein</fullName>
    </recommendedName>
</protein>
<reference evidence="2 3" key="1">
    <citation type="submission" date="2024-04" db="EMBL/GenBank/DDBJ databases">
        <authorList>
            <person name="Fracassetti M."/>
        </authorList>
    </citation>
    <scope>NUCLEOTIDE SEQUENCE [LARGE SCALE GENOMIC DNA]</scope>
</reference>
<sequence>MEHCPWSSTAIAGALLLAATICFGGASTGNAQVPGDPVFPPVECSDGNGGQPAVAPGEAPNWAYYVEQVLTALETTAPNSQAFYAQFWYPEYATGNPRGAAACSTTLEVADCEACLAGVKKNLEACKSYAKGRSENADCSMTFFPIGA</sequence>
<proteinExistence type="predicted"/>
<dbReference type="Proteomes" id="UP001497516">
    <property type="component" value="Chromosome 7"/>
</dbReference>
<feature type="signal peptide" evidence="1">
    <location>
        <begin position="1"/>
        <end position="31"/>
    </location>
</feature>
<dbReference type="InterPro" id="IPR038408">
    <property type="entry name" value="GNK2_sf"/>
</dbReference>
<dbReference type="Gene3D" id="3.30.430.20">
    <property type="entry name" value="Gnk2 domain, C-X8-C-X2-C motif"/>
    <property type="match status" value="1"/>
</dbReference>
<keyword evidence="1" id="KW-0732">Signal</keyword>
<name>A0AAV2FU32_9ROSI</name>
<evidence type="ECO:0000313" key="3">
    <source>
        <dbReference type="Proteomes" id="UP001497516"/>
    </source>
</evidence>
<dbReference type="EMBL" id="OZ034820">
    <property type="protein sequence ID" value="CAL1401050.1"/>
    <property type="molecule type" value="Genomic_DNA"/>
</dbReference>
<organism evidence="2 3">
    <name type="scientific">Linum trigynum</name>
    <dbReference type="NCBI Taxonomy" id="586398"/>
    <lineage>
        <taxon>Eukaryota</taxon>
        <taxon>Viridiplantae</taxon>
        <taxon>Streptophyta</taxon>
        <taxon>Embryophyta</taxon>
        <taxon>Tracheophyta</taxon>
        <taxon>Spermatophyta</taxon>
        <taxon>Magnoliopsida</taxon>
        <taxon>eudicotyledons</taxon>
        <taxon>Gunneridae</taxon>
        <taxon>Pentapetalae</taxon>
        <taxon>rosids</taxon>
        <taxon>fabids</taxon>
        <taxon>Malpighiales</taxon>
        <taxon>Linaceae</taxon>
        <taxon>Linum</taxon>
    </lineage>
</organism>
<feature type="chain" id="PRO_5043696389" description="Gnk2-homologous domain-containing protein" evidence="1">
    <location>
        <begin position="32"/>
        <end position="148"/>
    </location>
</feature>
<evidence type="ECO:0000313" key="2">
    <source>
        <dbReference type="EMBL" id="CAL1401050.1"/>
    </source>
</evidence>
<gene>
    <name evidence="2" type="ORF">LTRI10_LOCUS41133</name>
</gene>